<evidence type="ECO:0000256" key="2">
    <source>
        <dbReference type="SAM" id="MobiDB-lite"/>
    </source>
</evidence>
<dbReference type="CDD" id="cd06223">
    <property type="entry name" value="PRTases_typeI"/>
    <property type="match status" value="1"/>
</dbReference>
<proteinExistence type="inferred from homology"/>
<dbReference type="Proteomes" id="UP000247078">
    <property type="component" value="Unassembled WGS sequence"/>
</dbReference>
<dbReference type="EMBL" id="QGTZ01000009">
    <property type="protein sequence ID" value="PWW37430.1"/>
    <property type="molecule type" value="Genomic_DNA"/>
</dbReference>
<dbReference type="InterPro" id="IPR029057">
    <property type="entry name" value="PRTase-like"/>
</dbReference>
<dbReference type="AlphaFoldDB" id="A0A855XTD6"/>
<gene>
    <name evidence="3" type="ORF">DET56_109317</name>
</gene>
<evidence type="ECO:0000313" key="4">
    <source>
        <dbReference type="Proteomes" id="UP000247078"/>
    </source>
</evidence>
<keyword evidence="3" id="KW-0328">Glycosyltransferase</keyword>
<name>A0A855XTD6_9BACL</name>
<dbReference type="GO" id="GO:0016757">
    <property type="term" value="F:glycosyltransferase activity"/>
    <property type="evidence" value="ECO:0007669"/>
    <property type="project" value="UniProtKB-KW"/>
</dbReference>
<dbReference type="PANTHER" id="PTHR47505:SF1">
    <property type="entry name" value="DNA UTILIZATION PROTEIN YHGH"/>
    <property type="match status" value="1"/>
</dbReference>
<dbReference type="InterPro" id="IPR000836">
    <property type="entry name" value="PRTase_dom"/>
</dbReference>
<dbReference type="PANTHER" id="PTHR47505">
    <property type="entry name" value="DNA UTILIZATION PROTEIN YHGH"/>
    <property type="match status" value="1"/>
</dbReference>
<dbReference type="SUPFAM" id="SSF53271">
    <property type="entry name" value="PRTase-like"/>
    <property type="match status" value="1"/>
</dbReference>
<evidence type="ECO:0000313" key="3">
    <source>
        <dbReference type="EMBL" id="PWW37430.1"/>
    </source>
</evidence>
<organism evidence="3 4">
    <name type="scientific">Paenibacillus pabuli</name>
    <dbReference type="NCBI Taxonomy" id="1472"/>
    <lineage>
        <taxon>Bacteria</taxon>
        <taxon>Bacillati</taxon>
        <taxon>Bacillota</taxon>
        <taxon>Bacilli</taxon>
        <taxon>Bacillales</taxon>
        <taxon>Paenibacillaceae</taxon>
        <taxon>Paenibacillus</taxon>
    </lineage>
</organism>
<keyword evidence="3" id="KW-0808">Transferase</keyword>
<feature type="region of interest" description="Disordered" evidence="2">
    <location>
        <begin position="146"/>
        <end position="166"/>
    </location>
</feature>
<comment type="caution">
    <text evidence="3">The sequence shown here is derived from an EMBL/GenBank/DDBJ whole genome shotgun (WGS) entry which is preliminary data.</text>
</comment>
<protein>
    <submittedName>
        <fullName evidence="3">Putative amidophosphoribosyltransferase</fullName>
    </submittedName>
</protein>
<feature type="compositionally biased region" description="Polar residues" evidence="2">
    <location>
        <begin position="149"/>
        <end position="166"/>
    </location>
</feature>
<dbReference type="Gene3D" id="3.40.50.2020">
    <property type="match status" value="1"/>
</dbReference>
<reference evidence="3 4" key="1">
    <citation type="submission" date="2018-05" db="EMBL/GenBank/DDBJ databases">
        <title>Freshwater and sediment microbial communities from various areas in North America, analyzing microbe dynamics in response to fracking.</title>
        <authorList>
            <person name="Lamendella R."/>
        </authorList>
    </citation>
    <scope>NUCLEOTIDE SEQUENCE [LARGE SCALE GENOMIC DNA]</scope>
    <source>
        <strain evidence="3 4">DB-3</strain>
    </source>
</reference>
<evidence type="ECO:0000256" key="1">
    <source>
        <dbReference type="ARBA" id="ARBA00008007"/>
    </source>
</evidence>
<dbReference type="InterPro" id="IPR051910">
    <property type="entry name" value="ComF/GntX_DNA_util-trans"/>
</dbReference>
<accession>A0A855XTD6</accession>
<feature type="region of interest" description="Disordered" evidence="2">
    <location>
        <begin position="220"/>
        <end position="242"/>
    </location>
</feature>
<comment type="similarity">
    <text evidence="1">Belongs to the ComF/GntX family.</text>
</comment>
<sequence>MSNWLSSITDHVHQLTHRLHRLLAPPGATCLTCGTRAILSPIYPGICPRCVQQIPWIHSIRCLRCGRGIGCPDCVRSHMQNRSFICNRSAVQYNALMKEWIGMYKFRGHERYAPLLTALVIQAFQAMSEELNPVLAKETLAPVAHPATPAQSHVDASSHPHGSSASINALVHRPSGRVITHAPVQPLGSRQSISEPVHLHVVFAPAHTLAQHNSHSSYAYYTHAHPDAPPHHRRSLLQNNKPQWRPDAVTYVPVSNERLAERGFNQAERLAAGLAAAVRLPVVDLLQRRINTTKQSFKTRGERMQTMQDAFALQQGGMEIMFQLYKAASQSFQKNLYSQAANSYAIGQEVSPNIRPTTQGWQIPPLRLLLIDDIYTTGSTLDACGQVILNAGSSINLPIEIYTLTLARS</sequence>